<keyword evidence="2" id="KW-0808">Transferase</keyword>
<keyword evidence="2" id="KW-0695">RNA-directed DNA polymerase</keyword>
<reference evidence="3" key="1">
    <citation type="journal article" date="2019" name="Plant Biotechnol. J.">
        <title>Genome sequencing of the Australian wild diploid species Gossypium australe highlights disease resistance and delayed gland morphogenesis.</title>
        <authorList>
            <person name="Cai Y."/>
            <person name="Cai X."/>
            <person name="Wang Q."/>
            <person name="Wang P."/>
            <person name="Zhang Y."/>
            <person name="Cai C."/>
            <person name="Xu Y."/>
            <person name="Wang K."/>
            <person name="Zhou Z."/>
            <person name="Wang C."/>
            <person name="Geng S."/>
            <person name="Li B."/>
            <person name="Dong Q."/>
            <person name="Hou Y."/>
            <person name="Wang H."/>
            <person name="Ai P."/>
            <person name="Liu Z."/>
            <person name="Yi F."/>
            <person name="Sun M."/>
            <person name="An G."/>
            <person name="Cheng J."/>
            <person name="Zhang Y."/>
            <person name="Shi Q."/>
            <person name="Xie Y."/>
            <person name="Shi X."/>
            <person name="Chang Y."/>
            <person name="Huang F."/>
            <person name="Chen Y."/>
            <person name="Hong S."/>
            <person name="Mi L."/>
            <person name="Sun Q."/>
            <person name="Zhang L."/>
            <person name="Zhou B."/>
            <person name="Peng R."/>
            <person name="Zhang X."/>
            <person name="Liu F."/>
        </authorList>
    </citation>
    <scope>NUCLEOTIDE SEQUENCE [LARGE SCALE GENOMIC DNA]</scope>
    <source>
        <strain evidence="3">cv. PA1801</strain>
    </source>
</reference>
<comment type="caution">
    <text evidence="2">The sequence shown here is derived from an EMBL/GenBank/DDBJ whole genome shotgun (WGS) entry which is preliminary data.</text>
</comment>
<name>A0A5B6WW63_9ROSI</name>
<dbReference type="OrthoDB" id="965185at2759"/>
<dbReference type="InterPro" id="IPR000477">
    <property type="entry name" value="RT_dom"/>
</dbReference>
<protein>
    <submittedName>
        <fullName evidence="2">Reverse transcriptase</fullName>
    </submittedName>
</protein>
<evidence type="ECO:0000259" key="1">
    <source>
        <dbReference type="PROSITE" id="PS50878"/>
    </source>
</evidence>
<evidence type="ECO:0000313" key="3">
    <source>
        <dbReference type="Proteomes" id="UP000325315"/>
    </source>
</evidence>
<dbReference type="InterPro" id="IPR043502">
    <property type="entry name" value="DNA/RNA_pol_sf"/>
</dbReference>
<feature type="domain" description="Reverse transcriptase" evidence="1">
    <location>
        <begin position="125"/>
        <end position="395"/>
    </location>
</feature>
<dbReference type="CDD" id="cd01650">
    <property type="entry name" value="RT_nLTR_like"/>
    <property type="match status" value="1"/>
</dbReference>
<dbReference type="SUPFAM" id="SSF56672">
    <property type="entry name" value="DNA/RNA polymerases"/>
    <property type="match status" value="1"/>
</dbReference>
<dbReference type="EMBL" id="SMMG02000001">
    <property type="protein sequence ID" value="KAA3486170.1"/>
    <property type="molecule type" value="Genomic_DNA"/>
</dbReference>
<dbReference type="Pfam" id="PF00078">
    <property type="entry name" value="RVT_1"/>
    <property type="match status" value="1"/>
</dbReference>
<dbReference type="Proteomes" id="UP000325315">
    <property type="component" value="Unassembled WGS sequence"/>
</dbReference>
<sequence length="734" mass="84484">MKTVGKTALVPPVHRSIYGYIDTRKKQLMKSLGTIQKALDQSNSRSLANLEMEVRDELESVLNHEELLWRQKTRCDWLQFGDRNTNFFHSSTMQRRKFNRILALRISDGSGVQNRKHSGKKPSNSLRTCKKIEEELNTTLIVLIPKKDHPEDFSQFRPISLCSVLYKLVMKVIANRFKVVFPNFISPEQAGFIAGRNISDNVIIAQEVIHSMRSRKAGKNWMAIKLDLEKAYDRISWDFIHVSLVTAGIPEGLRKVIMNAISSSTMQILWNGAPSRSFKPVRGIRQGCPLSPYLFVLSMEWLGNYIRHEMRTGRWHPIRLSRSGPDISHLFFADDLVIFGKVEMGQAQFFGFQKVINLGKYLGVPLLHDRVTKSTLNFVIDKVRSKLQNWDARKLSLAGRITLAQSVLLAIPSYFMQSLVIPKGVCDEIERIARQFIWGSSTSKSKPALVGWESICQPKTCGGLGFRYLHDHNTSFLMKIGFNLVSRKDDLWVRVLRSKYGWKSQLPESIHRSQCSHLWRSPSKAWPLLCENLLWSVGNGETIQGWKDNWIPKVGPLLSHVLAHSRLNLDNTLKDWVLQEGSWNIDMLSIWLPEDIIKRILSIPPPHPAEGEDRIIWARTELGSFTISSAHRSLKENTWRPKHDIWKTIWKYQGPQRVRLFLWLVANQRLLTNSERVRRGFGQSSACSRCGHDVEDIMHVLRDCQTAKEVWMLVVPLEKQSRTKELHGRAFLGY</sequence>
<dbReference type="AlphaFoldDB" id="A0A5B6WW63"/>
<dbReference type="PANTHER" id="PTHR33116">
    <property type="entry name" value="REVERSE TRANSCRIPTASE ZINC-BINDING DOMAIN-CONTAINING PROTEIN-RELATED-RELATED"/>
    <property type="match status" value="1"/>
</dbReference>
<dbReference type="Pfam" id="PF13966">
    <property type="entry name" value="zf-RVT"/>
    <property type="match status" value="1"/>
</dbReference>
<dbReference type="PROSITE" id="PS50878">
    <property type="entry name" value="RT_POL"/>
    <property type="match status" value="1"/>
</dbReference>
<evidence type="ECO:0000313" key="2">
    <source>
        <dbReference type="EMBL" id="KAA3486170.1"/>
    </source>
</evidence>
<dbReference type="InterPro" id="IPR026960">
    <property type="entry name" value="RVT-Znf"/>
</dbReference>
<organism evidence="2 3">
    <name type="scientific">Gossypium australe</name>
    <dbReference type="NCBI Taxonomy" id="47621"/>
    <lineage>
        <taxon>Eukaryota</taxon>
        <taxon>Viridiplantae</taxon>
        <taxon>Streptophyta</taxon>
        <taxon>Embryophyta</taxon>
        <taxon>Tracheophyta</taxon>
        <taxon>Spermatophyta</taxon>
        <taxon>Magnoliopsida</taxon>
        <taxon>eudicotyledons</taxon>
        <taxon>Gunneridae</taxon>
        <taxon>Pentapetalae</taxon>
        <taxon>rosids</taxon>
        <taxon>malvids</taxon>
        <taxon>Malvales</taxon>
        <taxon>Malvaceae</taxon>
        <taxon>Malvoideae</taxon>
        <taxon>Gossypium</taxon>
    </lineage>
</organism>
<gene>
    <name evidence="2" type="ORF">EPI10_030116</name>
</gene>
<proteinExistence type="predicted"/>
<dbReference type="PANTHER" id="PTHR33116:SF86">
    <property type="entry name" value="REVERSE TRANSCRIPTASE DOMAIN-CONTAINING PROTEIN"/>
    <property type="match status" value="1"/>
</dbReference>
<accession>A0A5B6WW63</accession>
<keyword evidence="3" id="KW-1185">Reference proteome</keyword>
<dbReference type="GO" id="GO:0003964">
    <property type="term" value="F:RNA-directed DNA polymerase activity"/>
    <property type="evidence" value="ECO:0007669"/>
    <property type="project" value="UniProtKB-KW"/>
</dbReference>
<keyword evidence="2" id="KW-0548">Nucleotidyltransferase</keyword>